<dbReference type="Proteomes" id="UP001458880">
    <property type="component" value="Unassembled WGS sequence"/>
</dbReference>
<proteinExistence type="predicted"/>
<evidence type="ECO:0000313" key="1">
    <source>
        <dbReference type="EMBL" id="KAK9744008.1"/>
    </source>
</evidence>
<evidence type="ECO:0000313" key="2">
    <source>
        <dbReference type="Proteomes" id="UP001458880"/>
    </source>
</evidence>
<dbReference type="AlphaFoldDB" id="A0AAW1MDV9"/>
<name>A0AAW1MDV9_POPJA</name>
<organism evidence="1 2">
    <name type="scientific">Popillia japonica</name>
    <name type="common">Japanese beetle</name>
    <dbReference type="NCBI Taxonomy" id="7064"/>
    <lineage>
        <taxon>Eukaryota</taxon>
        <taxon>Metazoa</taxon>
        <taxon>Ecdysozoa</taxon>
        <taxon>Arthropoda</taxon>
        <taxon>Hexapoda</taxon>
        <taxon>Insecta</taxon>
        <taxon>Pterygota</taxon>
        <taxon>Neoptera</taxon>
        <taxon>Endopterygota</taxon>
        <taxon>Coleoptera</taxon>
        <taxon>Polyphaga</taxon>
        <taxon>Scarabaeiformia</taxon>
        <taxon>Scarabaeidae</taxon>
        <taxon>Rutelinae</taxon>
        <taxon>Popillia</taxon>
    </lineage>
</organism>
<gene>
    <name evidence="1" type="ORF">QE152_g8124</name>
</gene>
<sequence>MIIIENKEDVNQADNTAYAEEVNPTEENDEFRRSSRVSKPKLMEDYVTYYMGSDLQDPDEALLGPNSVENSDEVICKIRTKHY</sequence>
<protein>
    <submittedName>
        <fullName evidence="1">Uncharacterized protein</fullName>
    </submittedName>
</protein>
<reference evidence="1 2" key="1">
    <citation type="journal article" date="2024" name="BMC Genomics">
        <title>De novo assembly and annotation of Popillia japonica's genome with initial clues to its potential as an invasive pest.</title>
        <authorList>
            <person name="Cucini C."/>
            <person name="Boschi S."/>
            <person name="Funari R."/>
            <person name="Cardaioli E."/>
            <person name="Iannotti N."/>
            <person name="Marturano G."/>
            <person name="Paoli F."/>
            <person name="Bruttini M."/>
            <person name="Carapelli A."/>
            <person name="Frati F."/>
            <person name="Nardi F."/>
        </authorList>
    </citation>
    <scope>NUCLEOTIDE SEQUENCE [LARGE SCALE GENOMIC DNA]</scope>
    <source>
        <strain evidence="1">DMR45628</strain>
    </source>
</reference>
<keyword evidence="2" id="KW-1185">Reference proteome</keyword>
<accession>A0AAW1MDV9</accession>
<comment type="caution">
    <text evidence="1">The sequence shown here is derived from an EMBL/GenBank/DDBJ whole genome shotgun (WGS) entry which is preliminary data.</text>
</comment>
<dbReference type="EMBL" id="JASPKY010000063">
    <property type="protein sequence ID" value="KAK9744008.1"/>
    <property type="molecule type" value="Genomic_DNA"/>
</dbReference>